<dbReference type="GO" id="GO:0000981">
    <property type="term" value="F:DNA-binding transcription factor activity, RNA polymerase II-specific"/>
    <property type="evidence" value="ECO:0007669"/>
    <property type="project" value="TreeGrafter"/>
</dbReference>
<gene>
    <name evidence="14" type="ORF">KOW79_015682</name>
</gene>
<dbReference type="Gene3D" id="4.10.280.10">
    <property type="entry name" value="Helix-loop-helix DNA-binding domain"/>
    <property type="match status" value="1"/>
</dbReference>
<evidence type="ECO:0000256" key="5">
    <source>
        <dbReference type="ARBA" id="ARBA00023163"/>
    </source>
</evidence>
<evidence type="ECO:0000256" key="9">
    <source>
        <dbReference type="ARBA" id="ARBA00070444"/>
    </source>
</evidence>
<dbReference type="GO" id="GO:0046983">
    <property type="term" value="F:protein dimerization activity"/>
    <property type="evidence" value="ECO:0007669"/>
    <property type="project" value="InterPro"/>
</dbReference>
<dbReference type="GO" id="GO:0005634">
    <property type="term" value="C:nucleus"/>
    <property type="evidence" value="ECO:0007669"/>
    <property type="project" value="UniProtKB-SubCell"/>
</dbReference>
<evidence type="ECO:0000256" key="10">
    <source>
        <dbReference type="ARBA" id="ARBA00083368"/>
    </source>
</evidence>
<comment type="function">
    <text evidence="7">Binds DNA as a heterodimer with MAX and represses transcription. Binds to the canonical E box sequence 5'-CACGTG-3' and, with higher affinity, to 5'-CACGCG-3'.</text>
</comment>
<keyword evidence="4" id="KW-0238">DNA-binding</keyword>
<dbReference type="Pfam" id="PF00010">
    <property type="entry name" value="HLH"/>
    <property type="match status" value="1"/>
</dbReference>
<evidence type="ECO:0000256" key="6">
    <source>
        <dbReference type="ARBA" id="ARBA00023242"/>
    </source>
</evidence>
<dbReference type="CDD" id="cd11402">
    <property type="entry name" value="bHLHzip_Mnt"/>
    <property type="match status" value="1"/>
</dbReference>
<dbReference type="PANTHER" id="PTHR11969">
    <property type="entry name" value="MAX DIMERIZATION, MAD"/>
    <property type="match status" value="1"/>
</dbReference>
<comment type="subcellular location">
    <subcellularLocation>
        <location evidence="1">Nucleus</location>
    </subcellularLocation>
</comment>
<name>A0A9D3NFF8_9TELE</name>
<feature type="coiled-coil region" evidence="11">
    <location>
        <begin position="281"/>
        <end position="322"/>
    </location>
</feature>
<evidence type="ECO:0000256" key="12">
    <source>
        <dbReference type="SAM" id="MobiDB-lite"/>
    </source>
</evidence>
<feature type="region of interest" description="Disordered" evidence="12">
    <location>
        <begin position="337"/>
        <end position="398"/>
    </location>
</feature>
<keyword evidence="15" id="KW-1185">Reference proteome</keyword>
<dbReference type="FunFam" id="4.10.280.10:FF:000034">
    <property type="entry name" value="MAX network transcriptional repressor"/>
    <property type="match status" value="1"/>
</dbReference>
<keyword evidence="5" id="KW-0804">Transcription</keyword>
<evidence type="ECO:0000256" key="7">
    <source>
        <dbReference type="ARBA" id="ARBA00057176"/>
    </source>
</evidence>
<evidence type="ECO:0000256" key="11">
    <source>
        <dbReference type="SAM" id="Coils"/>
    </source>
</evidence>
<dbReference type="AlphaFoldDB" id="A0A9D3NFF8"/>
<dbReference type="EMBL" id="JAHKSW010000018">
    <property type="protein sequence ID" value="KAG7321267.1"/>
    <property type="molecule type" value="Genomic_DNA"/>
</dbReference>
<evidence type="ECO:0000313" key="14">
    <source>
        <dbReference type="EMBL" id="KAG7321267.1"/>
    </source>
</evidence>
<feature type="compositionally biased region" description="Basic and acidic residues" evidence="12">
    <location>
        <begin position="225"/>
        <end position="234"/>
    </location>
</feature>
<evidence type="ECO:0000256" key="2">
    <source>
        <dbReference type="ARBA" id="ARBA00022491"/>
    </source>
</evidence>
<evidence type="ECO:0000313" key="15">
    <source>
        <dbReference type="Proteomes" id="UP000824219"/>
    </source>
</evidence>
<organism evidence="14 15">
    <name type="scientific">Hemibagrus wyckioides</name>
    <dbReference type="NCBI Taxonomy" id="337641"/>
    <lineage>
        <taxon>Eukaryota</taxon>
        <taxon>Metazoa</taxon>
        <taxon>Chordata</taxon>
        <taxon>Craniata</taxon>
        <taxon>Vertebrata</taxon>
        <taxon>Euteleostomi</taxon>
        <taxon>Actinopterygii</taxon>
        <taxon>Neopterygii</taxon>
        <taxon>Teleostei</taxon>
        <taxon>Ostariophysi</taxon>
        <taxon>Siluriformes</taxon>
        <taxon>Bagridae</taxon>
        <taxon>Hemibagrus</taxon>
    </lineage>
</organism>
<keyword evidence="2" id="KW-0678">Repressor</keyword>
<keyword evidence="3" id="KW-0805">Transcription regulation</keyword>
<feature type="compositionally biased region" description="Pro residues" evidence="12">
    <location>
        <begin position="74"/>
        <end position="87"/>
    </location>
</feature>
<feature type="region of interest" description="Disordered" evidence="12">
    <location>
        <begin position="206"/>
        <end position="244"/>
    </location>
</feature>
<proteinExistence type="predicted"/>
<accession>A0A9D3NFF8</accession>
<feature type="compositionally biased region" description="Basic and acidic residues" evidence="12">
    <location>
        <begin position="61"/>
        <end position="71"/>
    </location>
</feature>
<feature type="domain" description="BHLH" evidence="13">
    <location>
        <begin position="240"/>
        <end position="291"/>
    </location>
</feature>
<reference evidence="14 15" key="1">
    <citation type="submission" date="2021-06" db="EMBL/GenBank/DDBJ databases">
        <title>Chromosome-level genome assembly of the red-tail catfish (Hemibagrus wyckioides).</title>
        <authorList>
            <person name="Shao F."/>
        </authorList>
    </citation>
    <scope>NUCLEOTIDE SEQUENCE [LARGE SCALE GENOMIC DNA]</scope>
    <source>
        <strain evidence="14">EC202008001</strain>
        <tissue evidence="14">Blood</tissue>
    </source>
</reference>
<dbReference type="Proteomes" id="UP000824219">
    <property type="component" value="Linkage Group LG18"/>
</dbReference>
<evidence type="ECO:0000259" key="13">
    <source>
        <dbReference type="PROSITE" id="PS50888"/>
    </source>
</evidence>
<dbReference type="OrthoDB" id="5981879at2759"/>
<evidence type="ECO:0000256" key="8">
    <source>
        <dbReference type="ARBA" id="ARBA00062701"/>
    </source>
</evidence>
<dbReference type="InterPro" id="IPR036638">
    <property type="entry name" value="HLH_DNA-bd_sf"/>
</dbReference>
<evidence type="ECO:0000256" key="1">
    <source>
        <dbReference type="ARBA" id="ARBA00004123"/>
    </source>
</evidence>
<dbReference type="PANTHER" id="PTHR11969:SF99">
    <property type="entry name" value="MAX-BINDING PROTEIN MNT"/>
    <property type="match status" value="1"/>
</dbReference>
<evidence type="ECO:0000256" key="3">
    <source>
        <dbReference type="ARBA" id="ARBA00023015"/>
    </source>
</evidence>
<dbReference type="PROSITE" id="PS50888">
    <property type="entry name" value="BHLH"/>
    <property type="match status" value="1"/>
</dbReference>
<feature type="compositionally biased region" description="Pro residues" evidence="12">
    <location>
        <begin position="381"/>
        <end position="395"/>
    </location>
</feature>
<keyword evidence="6" id="KW-0539">Nucleus</keyword>
<sequence>MSIDTLLEAARYLEWQAQQQQITREEDERRQKTLLSRGAEPKRPEVAAMSIQPAQVNHTTWVDEARTEPHNHQPRPPAPPPVPVPAPPLHPPMPIAVIPIPVVSANPAASALHTASPIPVVTPLATALSPSGAPLLGPIVKDTHTPSQQQHLQQLQHRPLVTHVKAEGSNLPQSGTSPKQQPQALLQPYPAPVITPQHALLAQPTLTQPQSHASQPARPNGAALEDTRGLEGKRRPGGAGTREVHNKLEKNRRAHLKECFETLKRNVPNVDEKKTSNLSVLRSALRYIQNLKRKEKEYEHEMEKLAREKIATQQRLAELKNDLSQCMDVVEIERLLRQTVQPEDDQASTSTASEGEDFEQDAEDGAPPSSRSSVLGCHPVPSEPRGPILPPPPSILPSHIAFQHKQSTPPQPQNTAIAPQPSVIAHASVSHASVIQAVNHVLPAASKPIGHITVHPVTLYQQPVAVSQSPVLGHITQTLAQQPQSHSHVNGAAVGQQGTMVGKPTAVVAHHHAGLVGQAVLNPVTMVTVPPFPVSTLKLA</sequence>
<evidence type="ECO:0000256" key="4">
    <source>
        <dbReference type="ARBA" id="ARBA00023125"/>
    </source>
</evidence>
<feature type="region of interest" description="Disordered" evidence="12">
    <location>
        <begin position="19"/>
        <end position="87"/>
    </location>
</feature>
<dbReference type="GO" id="GO:0000978">
    <property type="term" value="F:RNA polymerase II cis-regulatory region sequence-specific DNA binding"/>
    <property type="evidence" value="ECO:0007669"/>
    <property type="project" value="TreeGrafter"/>
</dbReference>
<comment type="subunit">
    <text evidence="8">Efficient DNA binding requires dimerization with another bHLH protein. Binds DNA as a homodimer or a heterodimer with MAX.</text>
</comment>
<keyword evidence="11" id="KW-0175">Coiled coil</keyword>
<dbReference type="SUPFAM" id="SSF47459">
    <property type="entry name" value="HLH, helix-loop-helix DNA-binding domain"/>
    <property type="match status" value="1"/>
</dbReference>
<comment type="caution">
    <text evidence="14">The sequence shown here is derived from an EMBL/GenBank/DDBJ whole genome shotgun (WGS) entry which is preliminary data.</text>
</comment>
<dbReference type="InterPro" id="IPR011598">
    <property type="entry name" value="bHLH_dom"/>
</dbReference>
<feature type="compositionally biased region" description="Acidic residues" evidence="12">
    <location>
        <begin position="354"/>
        <end position="364"/>
    </location>
</feature>
<protein>
    <recommendedName>
        <fullName evidence="9">Max-binding protein MNT</fullName>
    </recommendedName>
    <alternativeName>
        <fullName evidence="10">Myc antagonist MNT</fullName>
    </alternativeName>
</protein>
<dbReference type="SMART" id="SM00353">
    <property type="entry name" value="HLH"/>
    <property type="match status" value="1"/>
</dbReference>